<dbReference type="GO" id="GO:0016881">
    <property type="term" value="F:acid-amino acid ligase activity"/>
    <property type="evidence" value="ECO:0007669"/>
    <property type="project" value="UniProtKB-ARBA"/>
</dbReference>
<dbReference type="Pfam" id="PF06276">
    <property type="entry name" value="FhuF"/>
    <property type="match status" value="1"/>
</dbReference>
<dbReference type="Pfam" id="PF04183">
    <property type="entry name" value="IucA_IucC"/>
    <property type="match status" value="1"/>
</dbReference>
<dbReference type="RefSeq" id="WP_136577395.1">
    <property type="nucleotide sequence ID" value="NZ_STFF01000003.1"/>
</dbReference>
<dbReference type="Gene3D" id="6.10.250.3370">
    <property type="match status" value="1"/>
</dbReference>
<dbReference type="SMART" id="SM01006">
    <property type="entry name" value="AlcB"/>
    <property type="match status" value="1"/>
</dbReference>
<evidence type="ECO:0000313" key="4">
    <source>
        <dbReference type="EMBL" id="THU39263.1"/>
    </source>
</evidence>
<dbReference type="InterPro" id="IPR022770">
    <property type="entry name" value="IucA/IucC-like_C"/>
</dbReference>
<dbReference type="InterPro" id="IPR019432">
    <property type="entry name" value="Acyltransferase_MbtK/IucB-like"/>
</dbReference>
<keyword evidence="5" id="KW-1185">Reference proteome</keyword>
<dbReference type="GO" id="GO:0019290">
    <property type="term" value="P:siderophore biosynthetic process"/>
    <property type="evidence" value="ECO:0007669"/>
    <property type="project" value="InterPro"/>
</dbReference>
<accession>A0A4S8HUI1</accession>
<name>A0A4S8HUI1_9BACT</name>
<evidence type="ECO:0000256" key="2">
    <source>
        <dbReference type="ARBA" id="ARBA00007832"/>
    </source>
</evidence>
<dbReference type="Pfam" id="PF13523">
    <property type="entry name" value="Acetyltransf_8"/>
    <property type="match status" value="1"/>
</dbReference>
<organism evidence="4 5">
    <name type="scientific">Niastella caeni</name>
    <dbReference type="NCBI Taxonomy" id="2569763"/>
    <lineage>
        <taxon>Bacteria</taxon>
        <taxon>Pseudomonadati</taxon>
        <taxon>Bacteroidota</taxon>
        <taxon>Chitinophagia</taxon>
        <taxon>Chitinophagales</taxon>
        <taxon>Chitinophagaceae</taxon>
        <taxon>Niastella</taxon>
    </lineage>
</organism>
<comment type="pathway">
    <text evidence="1">Siderophore biosynthesis.</text>
</comment>
<feature type="domain" description="Acyltransferase MbtK/IucB-like conserved" evidence="3">
    <location>
        <begin position="635"/>
        <end position="684"/>
    </location>
</feature>
<comment type="similarity">
    <text evidence="2">Belongs to the IucA/IucC family.</text>
</comment>
<gene>
    <name evidence="4" type="ORF">FAM09_12175</name>
</gene>
<evidence type="ECO:0000313" key="5">
    <source>
        <dbReference type="Proteomes" id="UP000306918"/>
    </source>
</evidence>
<evidence type="ECO:0000256" key="1">
    <source>
        <dbReference type="ARBA" id="ARBA00004924"/>
    </source>
</evidence>
<dbReference type="PANTHER" id="PTHR34384:SF5">
    <property type="entry name" value="L-2,3-DIAMINOPROPANOATE--CITRATE LIGASE"/>
    <property type="match status" value="1"/>
</dbReference>
<dbReference type="PANTHER" id="PTHR34384">
    <property type="entry name" value="L-2,3-DIAMINOPROPANOATE--CITRATE LIGASE"/>
    <property type="match status" value="1"/>
</dbReference>
<comment type="caution">
    <text evidence="4">The sequence shown here is derived from an EMBL/GenBank/DDBJ whole genome shotgun (WGS) entry which is preliminary data.</text>
</comment>
<dbReference type="Proteomes" id="UP000306918">
    <property type="component" value="Unassembled WGS sequence"/>
</dbReference>
<evidence type="ECO:0000259" key="3">
    <source>
        <dbReference type="SMART" id="SM01006"/>
    </source>
</evidence>
<protein>
    <submittedName>
        <fullName evidence="4">GNAT family N-acetyltransferase</fullName>
    </submittedName>
</protein>
<dbReference type="OrthoDB" id="2989563at2"/>
<dbReference type="EMBL" id="STFF01000003">
    <property type="protein sequence ID" value="THU39263.1"/>
    <property type="molecule type" value="Genomic_DNA"/>
</dbReference>
<dbReference type="AlphaFoldDB" id="A0A4S8HUI1"/>
<dbReference type="Gene3D" id="1.10.510.40">
    <property type="match status" value="1"/>
</dbReference>
<dbReference type="SUPFAM" id="SSF55729">
    <property type="entry name" value="Acyl-CoA N-acyltransferases (Nat)"/>
    <property type="match status" value="1"/>
</dbReference>
<sequence>MEKIMSNAATHRHTAEQINYTALINSYCREFSNWSRYQGIPRYDDVLADWFHDTGHTMHVRIDFTSIGSEVYIPLQYYSETGIHSFYFPVAERELATNSIQEISPFRFLDLVTQYAQTNYPEAKATRTAHLMQNSIDNLGIYLDRFESNQPAIDNAQQTFIEAEQSLLLGHSLHPLTKTREGFTTDDLLQYSPETQARFPLYYFLIHPEYVIEKSTEATLPCDCLKQELMAGELSPSIKTILREYYDYKIVPTHPWEARYLLQQPEVQEMQAKGLLFSLGEAGAAYAPTSSVRTVYNEQSDWMYKLSLHVKITNSYRVNYPHELYRGHDAARLMKTSWGKALQQSFPEVEFITDPACIMVTWNGAVIDGFTTSIRKNVFKGSNAQKNVSLVAALCQDGIAGNTPRIVNIIRQAAKRRDRPVPETALDWFTQYLNVCVKPLIGIFNQFGLGSEYHQQNILLEMDANLFPAKIYFRDNQGFFFREGKVNELLQVIPDFGNNSRSFIPEERMYRYWDHYLISNNLFGLVNALGKNKLADEVTLLRMTYELLSSLRETDTTGLVNHFLTSSKLNTKGNLLTSLNNMDEASAPRTNPAVYRTYYNPLNKYFFSNTLINPASKETLYSRYFSKENVTISVRPMDLDRDLEMLHEWFHREHALKIWQMNWPISKLETYYRTLLPGDMLYAYIGEANGEPSFYFEVYWAIRDLVGEYYDVLPTDYGTHQYIASIDPKKKYVSPSTQCMVDYVFAQPQVGKMVGEGSVDSLASLMNKLHVGFKIEKVIEMPHKKANLNFCYREWYWAKFPQNKNIIITPNA</sequence>
<dbReference type="InterPro" id="IPR037455">
    <property type="entry name" value="LucA/IucC-like"/>
</dbReference>
<dbReference type="GO" id="GO:0016746">
    <property type="term" value="F:acyltransferase activity"/>
    <property type="evidence" value="ECO:0007669"/>
    <property type="project" value="InterPro"/>
</dbReference>
<reference evidence="4 5" key="1">
    <citation type="submission" date="2019-04" db="EMBL/GenBank/DDBJ databases">
        <title>Niastella caeni sp. nov., isolated from activated sludge.</title>
        <authorList>
            <person name="Sheng M."/>
        </authorList>
    </citation>
    <scope>NUCLEOTIDE SEQUENCE [LARGE SCALE GENOMIC DNA]</scope>
    <source>
        <strain evidence="4 5">HX-2-15</strain>
    </source>
</reference>
<dbReference type="Gene3D" id="3.40.630.30">
    <property type="match status" value="1"/>
</dbReference>
<keyword evidence="4" id="KW-0808">Transferase</keyword>
<dbReference type="InterPro" id="IPR007310">
    <property type="entry name" value="Aerobactin_biosyn_IucA/IucC_N"/>
</dbReference>
<dbReference type="InterPro" id="IPR016181">
    <property type="entry name" value="Acyl_CoA_acyltransferase"/>
</dbReference>
<proteinExistence type="inferred from homology"/>